<evidence type="ECO:0008006" key="4">
    <source>
        <dbReference type="Google" id="ProtNLM"/>
    </source>
</evidence>
<proteinExistence type="predicted"/>
<name>A0A0S2LYN4_9MICC</name>
<evidence type="ECO:0000313" key="2">
    <source>
        <dbReference type="EMBL" id="ALO66681.1"/>
    </source>
</evidence>
<dbReference type="SUPFAM" id="SSF53474">
    <property type="entry name" value="alpha/beta-Hydrolases"/>
    <property type="match status" value="1"/>
</dbReference>
<dbReference type="PANTHER" id="PTHR48098">
    <property type="entry name" value="ENTEROCHELIN ESTERASE-RELATED"/>
    <property type="match status" value="1"/>
</dbReference>
<feature type="transmembrane region" description="Helical" evidence="1">
    <location>
        <begin position="12"/>
        <end position="31"/>
    </location>
</feature>
<evidence type="ECO:0000256" key="1">
    <source>
        <dbReference type="SAM" id="Phobius"/>
    </source>
</evidence>
<gene>
    <name evidence="2" type="ORF">AS189_09470</name>
</gene>
<dbReference type="InterPro" id="IPR050583">
    <property type="entry name" value="Mycobacterial_A85_antigen"/>
</dbReference>
<keyword evidence="1" id="KW-0472">Membrane</keyword>
<feature type="transmembrane region" description="Helical" evidence="1">
    <location>
        <begin position="105"/>
        <end position="125"/>
    </location>
</feature>
<keyword evidence="1" id="KW-0812">Transmembrane</keyword>
<dbReference type="InterPro" id="IPR000801">
    <property type="entry name" value="Esterase-like"/>
</dbReference>
<dbReference type="EMBL" id="CP013200">
    <property type="protein sequence ID" value="ALO66681.1"/>
    <property type="molecule type" value="Genomic_DNA"/>
</dbReference>
<protein>
    <recommendedName>
        <fullName evidence="4">Esterase</fullName>
    </recommendedName>
</protein>
<evidence type="ECO:0000313" key="3">
    <source>
        <dbReference type="Proteomes" id="UP000059574"/>
    </source>
</evidence>
<sequence>MDIISTIDLISGPFPVLLAVVACASGAWLMLRRRRGWILSVGSAVVLAAALAWAINWYVVHIAGLSAYDLPLEVIAWIGVALFAVLLMVLNLVRSRRWRKALAPVAMALVVVAVAAQINLYYGAYRTIGDVTGASTANIAPLVRPGPKTSSGHSLIVATTGPVVNHWVKPAGLAGTGTVNSAQIPGHVSGFTGRTAYVYLPPAYQATNPPLLPVLVLIPGQPGSPADWLKAGQLQQVMDAFATSHQGLAPVVVIPDVNGSASGNTMCMDSRIAKADTYLAVDVPAWIKSTLNVDPNPQYWAIAGFSFGGTCALQMATLHPKTYPSAIDLSGEAEPALSADRNATINTAFGGDTAAFNAVTPLAVMAKSRYTDSWMFLAAGAQDGRFTGYMHQISAAARAAGITVMTYSVPGAGHSWEVPVNAMNPALTWLAPRLGLAP</sequence>
<dbReference type="InterPro" id="IPR029058">
    <property type="entry name" value="AB_hydrolase_fold"/>
</dbReference>
<feature type="transmembrane region" description="Helical" evidence="1">
    <location>
        <begin position="38"/>
        <end position="59"/>
    </location>
</feature>
<dbReference type="Proteomes" id="UP000059574">
    <property type="component" value="Chromosome"/>
</dbReference>
<keyword evidence="1" id="KW-1133">Transmembrane helix</keyword>
<dbReference type="RefSeq" id="WP_062287971.1">
    <property type="nucleotide sequence ID" value="NZ_CP013200.1"/>
</dbReference>
<organism evidence="2 3">
    <name type="scientific">Arthrobacter alpinus</name>
    <dbReference type="NCBI Taxonomy" id="656366"/>
    <lineage>
        <taxon>Bacteria</taxon>
        <taxon>Bacillati</taxon>
        <taxon>Actinomycetota</taxon>
        <taxon>Actinomycetes</taxon>
        <taxon>Micrococcales</taxon>
        <taxon>Micrococcaceae</taxon>
        <taxon>Arthrobacter</taxon>
    </lineage>
</organism>
<dbReference type="Gene3D" id="3.40.50.1820">
    <property type="entry name" value="alpha/beta hydrolase"/>
    <property type="match status" value="1"/>
</dbReference>
<dbReference type="GO" id="GO:0016747">
    <property type="term" value="F:acyltransferase activity, transferring groups other than amino-acyl groups"/>
    <property type="evidence" value="ECO:0007669"/>
    <property type="project" value="TreeGrafter"/>
</dbReference>
<dbReference type="AlphaFoldDB" id="A0A0S2LYN4"/>
<dbReference type="OrthoDB" id="3723842at2"/>
<reference evidence="2 3" key="2">
    <citation type="journal article" date="2016" name="J. Biotechnol.">
        <title>Complete genome sequence of Arthrobacter alpinus ERGS4:06, a yellow pigmented bacterium tolerant to cold and radiations isolated from Sikkim Himalaya.</title>
        <authorList>
            <person name="Kumar R."/>
            <person name="Singh D."/>
            <person name="Swarnkar M.K."/>
            <person name="Singh A.K."/>
            <person name="Kumar S."/>
        </authorList>
    </citation>
    <scope>NUCLEOTIDE SEQUENCE [LARGE SCALE GENOMIC DNA]</scope>
    <source>
        <strain evidence="2 3">ERGS4:06</strain>
    </source>
</reference>
<reference evidence="3" key="1">
    <citation type="submission" date="2015-11" db="EMBL/GenBank/DDBJ databases">
        <authorList>
            <person name="Kumar R."/>
            <person name="Singh D."/>
            <person name="Swarnkar M.K."/>
            <person name="Singh A.K."/>
            <person name="Kumar S."/>
        </authorList>
    </citation>
    <scope>NUCLEOTIDE SEQUENCE [LARGE SCALE GENOMIC DNA]</scope>
    <source>
        <strain evidence="3">ERGS4:06</strain>
    </source>
</reference>
<dbReference type="PANTHER" id="PTHR48098:SF1">
    <property type="entry name" value="DIACYLGLYCEROL ACYLTRANSFERASE_MYCOLYLTRANSFERASE AG85A"/>
    <property type="match status" value="1"/>
</dbReference>
<feature type="transmembrane region" description="Helical" evidence="1">
    <location>
        <begin position="74"/>
        <end position="93"/>
    </location>
</feature>
<dbReference type="Pfam" id="PF00756">
    <property type="entry name" value="Esterase"/>
    <property type="match status" value="1"/>
</dbReference>
<accession>A0A0S2LYN4</accession>